<keyword evidence="3" id="KW-1185">Reference proteome</keyword>
<name>A0A0U5FZS0_ASPCI</name>
<dbReference type="InterPro" id="IPR029058">
    <property type="entry name" value="AB_hydrolase_fold"/>
</dbReference>
<dbReference type="PANTHER" id="PTHR37017">
    <property type="entry name" value="AB HYDROLASE-1 DOMAIN-CONTAINING PROTEIN-RELATED"/>
    <property type="match status" value="1"/>
</dbReference>
<feature type="domain" description="AB hydrolase-1" evidence="1">
    <location>
        <begin position="73"/>
        <end position="324"/>
    </location>
</feature>
<dbReference type="STRING" id="454130.A0A0U5FZS0"/>
<evidence type="ECO:0000259" key="1">
    <source>
        <dbReference type="Pfam" id="PF12697"/>
    </source>
</evidence>
<dbReference type="Pfam" id="PF12697">
    <property type="entry name" value="Abhydrolase_6"/>
    <property type="match status" value="1"/>
</dbReference>
<dbReference type="OMA" id="HGSYHTP"/>
<evidence type="ECO:0000313" key="3">
    <source>
        <dbReference type="Proteomes" id="UP000054771"/>
    </source>
</evidence>
<dbReference type="OrthoDB" id="1263307at2759"/>
<evidence type="ECO:0000313" key="2">
    <source>
        <dbReference type="EMBL" id="CEL04141.1"/>
    </source>
</evidence>
<reference evidence="3" key="1">
    <citation type="journal article" date="2016" name="Genome Announc.">
        <title>Draft genome sequences of fungus Aspergillus calidoustus.</title>
        <authorList>
            <person name="Horn F."/>
            <person name="Linde J."/>
            <person name="Mattern D.J."/>
            <person name="Walther G."/>
            <person name="Guthke R."/>
            <person name="Scherlach K."/>
            <person name="Martin K."/>
            <person name="Brakhage A.A."/>
            <person name="Petzke L."/>
            <person name="Valiante V."/>
        </authorList>
    </citation>
    <scope>NUCLEOTIDE SEQUENCE [LARGE SCALE GENOMIC DNA]</scope>
    <source>
        <strain evidence="3">SF006504</strain>
    </source>
</reference>
<gene>
    <name evidence="2" type="ORF">ASPCAL05273</name>
</gene>
<dbReference type="EMBL" id="CDMC01000004">
    <property type="protein sequence ID" value="CEL04141.1"/>
    <property type="molecule type" value="Genomic_DNA"/>
</dbReference>
<dbReference type="Gene3D" id="3.40.50.1820">
    <property type="entry name" value="alpha/beta hydrolase"/>
    <property type="match status" value="1"/>
</dbReference>
<proteinExistence type="predicted"/>
<organism evidence="2 3">
    <name type="scientific">Aspergillus calidoustus</name>
    <dbReference type="NCBI Taxonomy" id="454130"/>
    <lineage>
        <taxon>Eukaryota</taxon>
        <taxon>Fungi</taxon>
        <taxon>Dikarya</taxon>
        <taxon>Ascomycota</taxon>
        <taxon>Pezizomycotina</taxon>
        <taxon>Eurotiomycetes</taxon>
        <taxon>Eurotiomycetidae</taxon>
        <taxon>Eurotiales</taxon>
        <taxon>Aspergillaceae</taxon>
        <taxon>Aspergillus</taxon>
        <taxon>Aspergillus subgen. Nidulantes</taxon>
    </lineage>
</organism>
<dbReference type="PANTHER" id="PTHR37017:SF11">
    <property type="entry name" value="ESTERASE_LIPASE_THIOESTERASE DOMAIN-CONTAINING PROTEIN"/>
    <property type="match status" value="1"/>
</dbReference>
<sequence length="343" mass="37370">MTRCLLARWGPNHQCTISIGHLALFQLQHHAKAEVNKEDDSKSYINTFKHAQMLHILTTPINTSMALHQNLAVVISHGSYHSPAPYGPFIEALKAVGIDAYCPHRPTCDLSKLNVGDINNPDFGREPPPGGYPSDTEDADQVIEVVDKLVNQAGKLILLVAHSSGGWVATQAAVPELQAKTRRAEGKSGGIVGIFYIGAFLVPVGESVSSFFQPKDGSLVTPSFMRFHKHGFAGLGTPVDAPRHFFDDIPQEQAVSWAATLTASPIMTAKLTNDAYSALPCAYLVLEKDKSLPKEYQEYMISLQIQAGNEFTVYRAPCGHSPHLGWTAGLVEKVEEFVDSILP</sequence>
<protein>
    <recommendedName>
        <fullName evidence="1">AB hydrolase-1 domain-containing protein</fullName>
    </recommendedName>
</protein>
<accession>A0A0U5FZS0</accession>
<dbReference type="SUPFAM" id="SSF53474">
    <property type="entry name" value="alpha/beta-Hydrolases"/>
    <property type="match status" value="1"/>
</dbReference>
<dbReference type="AlphaFoldDB" id="A0A0U5FZS0"/>
<dbReference type="InterPro" id="IPR000073">
    <property type="entry name" value="AB_hydrolase_1"/>
</dbReference>
<dbReference type="InterPro" id="IPR052897">
    <property type="entry name" value="Sec-Metab_Biosynth_Hydrolase"/>
</dbReference>
<dbReference type="Proteomes" id="UP000054771">
    <property type="component" value="Unassembled WGS sequence"/>
</dbReference>